<accession>A0A8J2VQC8</accession>
<reference evidence="2" key="1">
    <citation type="submission" date="2021-09" db="EMBL/GenBank/DDBJ databases">
        <authorList>
            <person name="Martin H S."/>
        </authorList>
    </citation>
    <scope>NUCLEOTIDE SEQUENCE</scope>
</reference>
<dbReference type="OrthoDB" id="7471714at2759"/>
<proteinExistence type="predicted"/>
<dbReference type="Proteomes" id="UP000789524">
    <property type="component" value="Unassembled WGS sequence"/>
</dbReference>
<feature type="compositionally biased region" description="Polar residues" evidence="1">
    <location>
        <begin position="43"/>
        <end position="57"/>
    </location>
</feature>
<evidence type="ECO:0000313" key="3">
    <source>
        <dbReference type="Proteomes" id="UP000789524"/>
    </source>
</evidence>
<gene>
    <name evidence="2" type="ORF">DCHRY22_LOCUS2832</name>
</gene>
<evidence type="ECO:0000256" key="1">
    <source>
        <dbReference type="SAM" id="MobiDB-lite"/>
    </source>
</evidence>
<feature type="region of interest" description="Disordered" evidence="1">
    <location>
        <begin position="43"/>
        <end position="87"/>
    </location>
</feature>
<name>A0A8J2VQC8_9NEOP</name>
<keyword evidence="3" id="KW-1185">Reference proteome</keyword>
<dbReference type="EMBL" id="CAKASE010000046">
    <property type="protein sequence ID" value="CAG9561299.1"/>
    <property type="molecule type" value="Genomic_DNA"/>
</dbReference>
<comment type="caution">
    <text evidence="2">The sequence shown here is derived from an EMBL/GenBank/DDBJ whole genome shotgun (WGS) entry which is preliminary data.</text>
</comment>
<protein>
    <submittedName>
        <fullName evidence="2">(African queen) hypothetical protein</fullName>
    </submittedName>
</protein>
<sequence>MCRVSRARRRCPVVAASVVGMQQVTDSRKAAVRYRAEYLRQSNAPTSAPATCDNSVRCTAPSPRRRARPRRPRGPPASAAAFQTTLS</sequence>
<feature type="compositionally biased region" description="Basic residues" evidence="1">
    <location>
        <begin position="63"/>
        <end position="73"/>
    </location>
</feature>
<evidence type="ECO:0000313" key="2">
    <source>
        <dbReference type="EMBL" id="CAG9561299.1"/>
    </source>
</evidence>
<organism evidence="2 3">
    <name type="scientific">Danaus chrysippus</name>
    <name type="common">African queen</name>
    <dbReference type="NCBI Taxonomy" id="151541"/>
    <lineage>
        <taxon>Eukaryota</taxon>
        <taxon>Metazoa</taxon>
        <taxon>Ecdysozoa</taxon>
        <taxon>Arthropoda</taxon>
        <taxon>Hexapoda</taxon>
        <taxon>Insecta</taxon>
        <taxon>Pterygota</taxon>
        <taxon>Neoptera</taxon>
        <taxon>Endopterygota</taxon>
        <taxon>Lepidoptera</taxon>
        <taxon>Glossata</taxon>
        <taxon>Ditrysia</taxon>
        <taxon>Papilionoidea</taxon>
        <taxon>Nymphalidae</taxon>
        <taxon>Danainae</taxon>
        <taxon>Danaini</taxon>
        <taxon>Danaina</taxon>
        <taxon>Danaus</taxon>
        <taxon>Anosia</taxon>
    </lineage>
</organism>
<dbReference type="AlphaFoldDB" id="A0A8J2VQC8"/>